<evidence type="ECO:0000256" key="6">
    <source>
        <dbReference type="PIRNR" id="PIRNR016305"/>
    </source>
</evidence>
<evidence type="ECO:0000256" key="3">
    <source>
        <dbReference type="ARBA" id="ARBA00022603"/>
    </source>
</evidence>
<feature type="binding site" evidence="7">
    <location>
        <begin position="193"/>
        <end position="194"/>
    </location>
    <ligand>
        <name>S-adenosyl-L-methionine</name>
        <dbReference type="ChEBI" id="CHEBI:59789"/>
    </ligand>
</feature>
<organism evidence="9 10">
    <name type="scientific">Gracilariopsis chorda</name>
    <dbReference type="NCBI Taxonomy" id="448386"/>
    <lineage>
        <taxon>Eukaryota</taxon>
        <taxon>Rhodophyta</taxon>
        <taxon>Florideophyceae</taxon>
        <taxon>Rhodymeniophycidae</taxon>
        <taxon>Gracilariales</taxon>
        <taxon>Gracilariaceae</taxon>
        <taxon>Gracilariopsis</taxon>
    </lineage>
</organism>
<dbReference type="PIRSF" id="PIRSF016305">
    <property type="entry name" value="LCM_mtfrase"/>
    <property type="match status" value="1"/>
</dbReference>
<gene>
    <name evidence="9" type="ORF">BWQ96_05065</name>
</gene>
<dbReference type="GO" id="GO:0018423">
    <property type="term" value="F:protein C-terminal leucine carboxyl O-methyltransferase activity"/>
    <property type="evidence" value="ECO:0007669"/>
    <property type="project" value="UniProtKB-EC"/>
</dbReference>
<dbReference type="AlphaFoldDB" id="A0A2V3ISS8"/>
<evidence type="ECO:0000256" key="7">
    <source>
        <dbReference type="PIRSR" id="PIRSR016305-1"/>
    </source>
</evidence>
<reference evidence="9 10" key="1">
    <citation type="journal article" date="2018" name="Mol. Biol. Evol.">
        <title>Analysis of the draft genome of the red seaweed Gracilariopsis chorda provides insights into genome size evolution in Rhodophyta.</title>
        <authorList>
            <person name="Lee J."/>
            <person name="Yang E.C."/>
            <person name="Graf L."/>
            <person name="Yang J.H."/>
            <person name="Qiu H."/>
            <person name="Zel Zion U."/>
            <person name="Chan C.X."/>
            <person name="Stephens T.G."/>
            <person name="Weber A.P.M."/>
            <person name="Boo G.H."/>
            <person name="Boo S.M."/>
            <person name="Kim K.M."/>
            <person name="Shin Y."/>
            <person name="Jung M."/>
            <person name="Lee S.J."/>
            <person name="Yim H.S."/>
            <person name="Lee J.H."/>
            <person name="Bhattacharya D."/>
            <person name="Yoon H.S."/>
        </authorList>
    </citation>
    <scope>NUCLEOTIDE SEQUENCE [LARGE SCALE GENOMIC DNA]</scope>
    <source>
        <strain evidence="9 10">SKKU-2015</strain>
        <tissue evidence="9">Whole body</tissue>
    </source>
</reference>
<evidence type="ECO:0000256" key="1">
    <source>
        <dbReference type="ARBA" id="ARBA00000724"/>
    </source>
</evidence>
<dbReference type="InterPro" id="IPR016651">
    <property type="entry name" value="LCMT1"/>
</dbReference>
<feature type="compositionally biased region" description="Polar residues" evidence="8">
    <location>
        <begin position="166"/>
        <end position="179"/>
    </location>
</feature>
<feature type="region of interest" description="Disordered" evidence="8">
    <location>
        <begin position="155"/>
        <end position="180"/>
    </location>
</feature>
<sequence length="376" mass="42505">MNRQNGDAPLIATNDDAFQSKVSAMQAGYFEDFALSRMAEKYSGLRTGFGGFRRPPIINRGTYARMLLKETLVEAFLRHSREAGKVAQIISLGAGFDTHPFELSDNAKMLPQFHYVELDFPQVVKDKITLMDSTFSGKDSVFTACTCQKEQSSASGIIHRKEHPTAENTADTSKDQSPQLREEASLYSMKGVDLRDIEELSSVVDGLDVHPEAPTLILAEIVLVYMQPQDSDKLISFFSNRFTGSRAFMTIEHTLQESEFGRQMVQNIASRGSPLLGLNCYPSIRSQEARFKKLGWHHVRAQSLLEAFEKRIQNRLALNKIEMLDELEEWRLIMTHYCVVCATSGAGGVRLLNALDLTRYQDVPFRSYKNQDKNRE</sequence>
<keyword evidence="4 6" id="KW-0808">Transferase</keyword>
<dbReference type="Gene3D" id="3.40.50.150">
    <property type="entry name" value="Vaccinia Virus protein VP39"/>
    <property type="match status" value="1"/>
</dbReference>
<dbReference type="EMBL" id="NBIV01000068">
    <property type="protein sequence ID" value="PXF45164.1"/>
    <property type="molecule type" value="Genomic_DNA"/>
</dbReference>
<dbReference type="InterPro" id="IPR029063">
    <property type="entry name" value="SAM-dependent_MTases_sf"/>
</dbReference>
<dbReference type="OrthoDB" id="5479at2759"/>
<dbReference type="GO" id="GO:0032259">
    <property type="term" value="P:methylation"/>
    <property type="evidence" value="ECO:0007669"/>
    <property type="project" value="UniProtKB-KW"/>
</dbReference>
<comment type="similarity">
    <text evidence="2 6">Belongs to the methyltransferase superfamily. LCMT family.</text>
</comment>
<comment type="function">
    <text evidence="6">Methylates the carboxyl group of the C-terminal leucine residue of protein phosphatase 2A catalytic subunits to form alpha-leucine ester residues.</text>
</comment>
<keyword evidence="10" id="KW-1185">Reference proteome</keyword>
<feature type="binding site" evidence="7">
    <location>
        <position position="220"/>
    </location>
    <ligand>
        <name>S-adenosyl-L-methionine</name>
        <dbReference type="ChEBI" id="CHEBI:59789"/>
    </ligand>
</feature>
<evidence type="ECO:0000256" key="2">
    <source>
        <dbReference type="ARBA" id="ARBA00010703"/>
    </source>
</evidence>
<evidence type="ECO:0000256" key="5">
    <source>
        <dbReference type="ARBA" id="ARBA00022691"/>
    </source>
</evidence>
<dbReference type="EC" id="2.1.1.233" evidence="6"/>
<keyword evidence="5 6" id="KW-0949">S-adenosyl-L-methionine</keyword>
<dbReference type="PANTHER" id="PTHR13600:SF21">
    <property type="entry name" value="LEUCINE CARBOXYL METHYLTRANSFERASE 1"/>
    <property type="match status" value="1"/>
</dbReference>
<proteinExistence type="inferred from homology"/>
<dbReference type="PANTHER" id="PTHR13600">
    <property type="entry name" value="LEUCINE CARBOXYL METHYLTRANSFERASE"/>
    <property type="match status" value="1"/>
</dbReference>
<protein>
    <recommendedName>
        <fullName evidence="6">Leucine carboxyl methyltransferase 1</fullName>
        <ecNumber evidence="6">2.1.1.233</ecNumber>
    </recommendedName>
</protein>
<comment type="caution">
    <text evidence="9">The sequence shown here is derived from an EMBL/GenBank/DDBJ whole genome shotgun (WGS) entry which is preliminary data.</text>
</comment>
<dbReference type="Pfam" id="PF04072">
    <property type="entry name" value="LCM"/>
    <property type="match status" value="1"/>
</dbReference>
<evidence type="ECO:0000313" key="10">
    <source>
        <dbReference type="Proteomes" id="UP000247409"/>
    </source>
</evidence>
<keyword evidence="3 6" id="KW-0489">Methyltransferase</keyword>
<name>A0A2V3ISS8_9FLOR</name>
<feature type="binding site" evidence="7">
    <location>
        <position position="93"/>
    </location>
    <ligand>
        <name>S-adenosyl-L-methionine</name>
        <dbReference type="ChEBI" id="CHEBI:59789"/>
    </ligand>
</feature>
<feature type="binding site" evidence="7">
    <location>
        <position position="65"/>
    </location>
    <ligand>
        <name>S-adenosyl-L-methionine</name>
        <dbReference type="ChEBI" id="CHEBI:59789"/>
    </ligand>
</feature>
<dbReference type="InterPro" id="IPR007213">
    <property type="entry name" value="Ppm1/Ppm2/Tcmp"/>
</dbReference>
<evidence type="ECO:0000256" key="8">
    <source>
        <dbReference type="SAM" id="MobiDB-lite"/>
    </source>
</evidence>
<dbReference type="Proteomes" id="UP000247409">
    <property type="component" value="Unassembled WGS sequence"/>
</dbReference>
<accession>A0A2V3ISS8</accession>
<dbReference type="STRING" id="448386.A0A2V3ISS8"/>
<evidence type="ECO:0000256" key="4">
    <source>
        <dbReference type="ARBA" id="ARBA00022679"/>
    </source>
</evidence>
<comment type="catalytic activity">
    <reaction evidence="1 6">
        <text>[phosphatase 2A protein]-C-terminal L-leucine + S-adenosyl-L-methionine = [phosphatase 2A protein]-C-terminal L-leucine methyl ester + S-adenosyl-L-homocysteine</text>
        <dbReference type="Rhea" id="RHEA:48544"/>
        <dbReference type="Rhea" id="RHEA-COMP:12134"/>
        <dbReference type="Rhea" id="RHEA-COMP:12135"/>
        <dbReference type="ChEBI" id="CHEBI:57856"/>
        <dbReference type="ChEBI" id="CHEBI:59789"/>
        <dbReference type="ChEBI" id="CHEBI:90516"/>
        <dbReference type="ChEBI" id="CHEBI:90517"/>
        <dbReference type="EC" id="2.1.1.233"/>
    </reaction>
</comment>
<evidence type="ECO:0000313" key="9">
    <source>
        <dbReference type="EMBL" id="PXF45164.1"/>
    </source>
</evidence>
<dbReference type="SUPFAM" id="SSF53335">
    <property type="entry name" value="S-adenosyl-L-methionine-dependent methyltransferases"/>
    <property type="match status" value="1"/>
</dbReference>